<gene>
    <name evidence="3" type="ORF">QBC40DRAFT_285359</name>
</gene>
<organism evidence="3 4">
    <name type="scientific">Triangularia verruculosa</name>
    <dbReference type="NCBI Taxonomy" id="2587418"/>
    <lineage>
        <taxon>Eukaryota</taxon>
        <taxon>Fungi</taxon>
        <taxon>Dikarya</taxon>
        <taxon>Ascomycota</taxon>
        <taxon>Pezizomycotina</taxon>
        <taxon>Sordariomycetes</taxon>
        <taxon>Sordariomycetidae</taxon>
        <taxon>Sordariales</taxon>
        <taxon>Podosporaceae</taxon>
        <taxon>Triangularia</taxon>
    </lineage>
</organism>
<dbReference type="Proteomes" id="UP001303160">
    <property type="component" value="Unassembled WGS sequence"/>
</dbReference>
<dbReference type="EMBL" id="MU863961">
    <property type="protein sequence ID" value="KAK4197551.1"/>
    <property type="molecule type" value="Genomic_DNA"/>
</dbReference>
<proteinExistence type="inferred from homology"/>
<comment type="similarity">
    <text evidence="1">Belongs to the short-chain dehydrogenases/reductases (SDR) family.</text>
</comment>
<reference evidence="3" key="2">
    <citation type="submission" date="2023-05" db="EMBL/GenBank/DDBJ databases">
        <authorList>
            <consortium name="Lawrence Berkeley National Laboratory"/>
            <person name="Steindorff A."/>
            <person name="Hensen N."/>
            <person name="Bonometti L."/>
            <person name="Westerberg I."/>
            <person name="Brannstrom I.O."/>
            <person name="Guillou S."/>
            <person name="Cros-Aarteil S."/>
            <person name="Calhoun S."/>
            <person name="Haridas S."/>
            <person name="Kuo A."/>
            <person name="Mondo S."/>
            <person name="Pangilinan J."/>
            <person name="Riley R."/>
            <person name="Labutti K."/>
            <person name="Andreopoulos B."/>
            <person name="Lipzen A."/>
            <person name="Chen C."/>
            <person name="Yanf M."/>
            <person name="Daum C."/>
            <person name="Ng V."/>
            <person name="Clum A."/>
            <person name="Ohm R."/>
            <person name="Martin F."/>
            <person name="Silar P."/>
            <person name="Natvig D."/>
            <person name="Lalanne C."/>
            <person name="Gautier V."/>
            <person name="Ament-Velasquez S.L."/>
            <person name="Kruys A."/>
            <person name="Hutchinson M.I."/>
            <person name="Powell A.J."/>
            <person name="Barry K."/>
            <person name="Miller A.N."/>
            <person name="Grigoriev I.V."/>
            <person name="Debuchy R."/>
            <person name="Gladieux P."/>
            <person name="Thoren M.H."/>
            <person name="Johannesson H."/>
        </authorList>
    </citation>
    <scope>NUCLEOTIDE SEQUENCE</scope>
    <source>
        <strain evidence="3">CBS 315.58</strain>
    </source>
</reference>
<comment type="caution">
    <text evidence="3">The sequence shown here is derived from an EMBL/GenBank/DDBJ whole genome shotgun (WGS) entry which is preliminary data.</text>
</comment>
<keyword evidence="2" id="KW-0560">Oxidoreductase</keyword>
<reference evidence="3" key="1">
    <citation type="journal article" date="2023" name="Mol. Phylogenet. Evol.">
        <title>Genome-scale phylogeny and comparative genomics of the fungal order Sordariales.</title>
        <authorList>
            <person name="Hensen N."/>
            <person name="Bonometti L."/>
            <person name="Westerberg I."/>
            <person name="Brannstrom I.O."/>
            <person name="Guillou S."/>
            <person name="Cros-Aarteil S."/>
            <person name="Calhoun S."/>
            <person name="Haridas S."/>
            <person name="Kuo A."/>
            <person name="Mondo S."/>
            <person name="Pangilinan J."/>
            <person name="Riley R."/>
            <person name="LaButti K."/>
            <person name="Andreopoulos B."/>
            <person name="Lipzen A."/>
            <person name="Chen C."/>
            <person name="Yan M."/>
            <person name="Daum C."/>
            <person name="Ng V."/>
            <person name="Clum A."/>
            <person name="Steindorff A."/>
            <person name="Ohm R.A."/>
            <person name="Martin F."/>
            <person name="Silar P."/>
            <person name="Natvig D.O."/>
            <person name="Lalanne C."/>
            <person name="Gautier V."/>
            <person name="Ament-Velasquez S.L."/>
            <person name="Kruys A."/>
            <person name="Hutchinson M.I."/>
            <person name="Powell A.J."/>
            <person name="Barry K."/>
            <person name="Miller A.N."/>
            <person name="Grigoriev I.V."/>
            <person name="Debuchy R."/>
            <person name="Gladieux P."/>
            <person name="Hiltunen Thoren M."/>
            <person name="Johannesson H."/>
        </authorList>
    </citation>
    <scope>NUCLEOTIDE SEQUENCE</scope>
    <source>
        <strain evidence="3">CBS 315.58</strain>
    </source>
</reference>
<evidence type="ECO:0000313" key="4">
    <source>
        <dbReference type="Proteomes" id="UP001303160"/>
    </source>
</evidence>
<dbReference type="Pfam" id="PF00106">
    <property type="entry name" value="adh_short"/>
    <property type="match status" value="1"/>
</dbReference>
<evidence type="ECO:0000256" key="1">
    <source>
        <dbReference type="ARBA" id="ARBA00006484"/>
    </source>
</evidence>
<evidence type="ECO:0000256" key="2">
    <source>
        <dbReference type="ARBA" id="ARBA00023002"/>
    </source>
</evidence>
<dbReference type="SUPFAM" id="SSF51735">
    <property type="entry name" value="NAD(P)-binding Rossmann-fold domains"/>
    <property type="match status" value="1"/>
</dbReference>
<dbReference type="PANTHER" id="PTHR24320">
    <property type="entry name" value="RETINOL DEHYDROGENASE"/>
    <property type="match status" value="1"/>
</dbReference>
<accession>A0AAN6XDI8</accession>
<dbReference type="PANTHER" id="PTHR24320:SF274">
    <property type="entry name" value="CHAIN DEHYDROGENASE, PUTATIVE (AFU_ORTHOLOGUE AFUA_4G00440)-RELATED"/>
    <property type="match status" value="1"/>
</dbReference>
<dbReference type="Gene3D" id="3.40.50.720">
    <property type="entry name" value="NAD(P)-binding Rossmann-like Domain"/>
    <property type="match status" value="1"/>
</dbReference>
<dbReference type="InterPro" id="IPR036291">
    <property type="entry name" value="NAD(P)-bd_dom_sf"/>
</dbReference>
<name>A0AAN6XDI8_9PEZI</name>
<sequence length="261" mass="27600">MGRFFITGSSDGLGARTASKLISQGHHVVLHARNAQRAEDARRACPGAETVLIADLSSIEETKQLAKQASELGPYEAVIHNAGVYTGMETVPGKSGLPTLFTVNTLAPYILTALMGPEAQKRLVFVSSELHAGGRPRLGDTEDIKKSGYGDSKLHSVILAKAFARLWPTTRAYSVHPGWVPTKMGGPNATGDMDLAVDTFVMVATGGQTGGKGETEEERWTPGGYFAALKEEEPSKIAGDHSVQDGLLAALETISGIKVSV</sequence>
<keyword evidence="4" id="KW-1185">Reference proteome</keyword>
<protein>
    <submittedName>
        <fullName evidence="3">Dehydrogenase</fullName>
    </submittedName>
</protein>
<dbReference type="InterPro" id="IPR002347">
    <property type="entry name" value="SDR_fam"/>
</dbReference>
<dbReference type="GO" id="GO:0016491">
    <property type="term" value="F:oxidoreductase activity"/>
    <property type="evidence" value="ECO:0007669"/>
    <property type="project" value="UniProtKB-KW"/>
</dbReference>
<dbReference type="PRINTS" id="PR00081">
    <property type="entry name" value="GDHRDH"/>
</dbReference>
<evidence type="ECO:0000313" key="3">
    <source>
        <dbReference type="EMBL" id="KAK4197551.1"/>
    </source>
</evidence>
<dbReference type="AlphaFoldDB" id="A0AAN6XDI8"/>